<protein>
    <recommendedName>
        <fullName evidence="3">JmjC domain-containing protein</fullName>
    </recommendedName>
</protein>
<name>A0A8J2JM08_9HEXA</name>
<sequence>MEDHNFVVEPLEVVTLSVEEYEFFIMQYWPLNVFREKYRPIFKLIVPDVFIDEATTFLRHNYDNIGSAVLEDKTNQNSSRDGPGIERSTRNGKIFQQQSHLDSPLNFALEKGAVTGMHHPLLYVGPPHAATCFHRDDFYQS</sequence>
<organism evidence="1 2">
    <name type="scientific">Allacma fusca</name>
    <dbReference type="NCBI Taxonomy" id="39272"/>
    <lineage>
        <taxon>Eukaryota</taxon>
        <taxon>Metazoa</taxon>
        <taxon>Ecdysozoa</taxon>
        <taxon>Arthropoda</taxon>
        <taxon>Hexapoda</taxon>
        <taxon>Collembola</taxon>
        <taxon>Symphypleona</taxon>
        <taxon>Sminthuridae</taxon>
        <taxon>Allacma</taxon>
    </lineage>
</organism>
<proteinExistence type="predicted"/>
<dbReference type="EMBL" id="CAJVCH010042140">
    <property type="protein sequence ID" value="CAG7716924.1"/>
    <property type="molecule type" value="Genomic_DNA"/>
</dbReference>
<evidence type="ECO:0000313" key="2">
    <source>
        <dbReference type="Proteomes" id="UP000708208"/>
    </source>
</evidence>
<dbReference type="AlphaFoldDB" id="A0A8J2JM08"/>
<gene>
    <name evidence="1" type="ORF">AFUS01_LOCUS6408</name>
</gene>
<evidence type="ECO:0008006" key="3">
    <source>
        <dbReference type="Google" id="ProtNLM"/>
    </source>
</evidence>
<reference evidence="1" key="1">
    <citation type="submission" date="2021-06" db="EMBL/GenBank/DDBJ databases">
        <authorList>
            <person name="Hodson N. C."/>
            <person name="Mongue J. A."/>
            <person name="Jaron S. K."/>
        </authorList>
    </citation>
    <scope>NUCLEOTIDE SEQUENCE</scope>
</reference>
<keyword evidence="2" id="KW-1185">Reference proteome</keyword>
<dbReference type="Proteomes" id="UP000708208">
    <property type="component" value="Unassembled WGS sequence"/>
</dbReference>
<comment type="caution">
    <text evidence="1">The sequence shown here is derived from an EMBL/GenBank/DDBJ whole genome shotgun (WGS) entry which is preliminary data.</text>
</comment>
<evidence type="ECO:0000313" key="1">
    <source>
        <dbReference type="EMBL" id="CAG7716924.1"/>
    </source>
</evidence>
<accession>A0A8J2JM08</accession>